<gene>
    <name evidence="2" type="ORF">B0T25DRAFT_569371</name>
</gene>
<sequence length="436" mass="48224">MACTFMEDLVRFIVEQVGTPDSGNEQDASNECQIQTYVNMLAAGSRSPAAPVTAEAGGRQNNAADRQRTRTRSAQVTANDPQVVEIPQHRLHYDMTGTTGFRVDNTRTSPPGFPDNFGTATVSFPCRTCEYECPTGSFNLITAAEFSTIQVSAGLFSLDRIIQGWIAAAGINWYEPMLGGSPEHEVARRREIGLFVVVGFELWRLQKMIKGFTMNELQNMVKGSSASLPAFYEATRNFLIMAVWPLREFGRSSPSSANESDDEGVRQVMRALEWNANLRRAHTDFIKQLGDVLRAKQRLCEKAAVVLKLLVTYAQATEARARWSGADLGEISVFCPGMVARLMSFCESVGLGLLAGKDLIMVDLEAHAECPQLTSEICCRPDLLGEFALNIEGMQARVRKMNMVYEDDWHGVNARLSLANETASRVSVVDSGRERR</sequence>
<name>A0AAJ0HDM8_9PEZI</name>
<dbReference type="AlphaFoldDB" id="A0AAJ0HDM8"/>
<feature type="region of interest" description="Disordered" evidence="1">
    <location>
        <begin position="48"/>
        <end position="77"/>
    </location>
</feature>
<evidence type="ECO:0000313" key="2">
    <source>
        <dbReference type="EMBL" id="KAK3348696.1"/>
    </source>
</evidence>
<evidence type="ECO:0000256" key="1">
    <source>
        <dbReference type="SAM" id="MobiDB-lite"/>
    </source>
</evidence>
<comment type="caution">
    <text evidence="2">The sequence shown here is derived from an EMBL/GenBank/DDBJ whole genome shotgun (WGS) entry which is preliminary data.</text>
</comment>
<dbReference type="EMBL" id="JAUIQD010000005">
    <property type="protein sequence ID" value="KAK3348696.1"/>
    <property type="molecule type" value="Genomic_DNA"/>
</dbReference>
<accession>A0AAJ0HDM8</accession>
<keyword evidence="3" id="KW-1185">Reference proteome</keyword>
<protein>
    <submittedName>
        <fullName evidence="2">Uncharacterized protein</fullName>
    </submittedName>
</protein>
<proteinExistence type="predicted"/>
<organism evidence="2 3">
    <name type="scientific">Lasiosphaeria hispida</name>
    <dbReference type="NCBI Taxonomy" id="260671"/>
    <lineage>
        <taxon>Eukaryota</taxon>
        <taxon>Fungi</taxon>
        <taxon>Dikarya</taxon>
        <taxon>Ascomycota</taxon>
        <taxon>Pezizomycotina</taxon>
        <taxon>Sordariomycetes</taxon>
        <taxon>Sordariomycetidae</taxon>
        <taxon>Sordariales</taxon>
        <taxon>Lasiosphaeriaceae</taxon>
        <taxon>Lasiosphaeria</taxon>
    </lineage>
</organism>
<dbReference type="Proteomes" id="UP001275084">
    <property type="component" value="Unassembled WGS sequence"/>
</dbReference>
<reference evidence="2" key="1">
    <citation type="journal article" date="2023" name="Mol. Phylogenet. Evol.">
        <title>Genome-scale phylogeny and comparative genomics of the fungal order Sordariales.</title>
        <authorList>
            <person name="Hensen N."/>
            <person name="Bonometti L."/>
            <person name="Westerberg I."/>
            <person name="Brannstrom I.O."/>
            <person name="Guillou S."/>
            <person name="Cros-Aarteil S."/>
            <person name="Calhoun S."/>
            <person name="Haridas S."/>
            <person name="Kuo A."/>
            <person name="Mondo S."/>
            <person name="Pangilinan J."/>
            <person name="Riley R."/>
            <person name="LaButti K."/>
            <person name="Andreopoulos B."/>
            <person name="Lipzen A."/>
            <person name="Chen C."/>
            <person name="Yan M."/>
            <person name="Daum C."/>
            <person name="Ng V."/>
            <person name="Clum A."/>
            <person name="Steindorff A."/>
            <person name="Ohm R.A."/>
            <person name="Martin F."/>
            <person name="Silar P."/>
            <person name="Natvig D.O."/>
            <person name="Lalanne C."/>
            <person name="Gautier V."/>
            <person name="Ament-Velasquez S.L."/>
            <person name="Kruys A."/>
            <person name="Hutchinson M.I."/>
            <person name="Powell A.J."/>
            <person name="Barry K."/>
            <person name="Miller A.N."/>
            <person name="Grigoriev I.V."/>
            <person name="Debuchy R."/>
            <person name="Gladieux P."/>
            <person name="Hiltunen Thoren M."/>
            <person name="Johannesson H."/>
        </authorList>
    </citation>
    <scope>NUCLEOTIDE SEQUENCE</scope>
    <source>
        <strain evidence="2">CBS 955.72</strain>
    </source>
</reference>
<reference evidence="2" key="2">
    <citation type="submission" date="2023-06" db="EMBL/GenBank/DDBJ databases">
        <authorList>
            <consortium name="Lawrence Berkeley National Laboratory"/>
            <person name="Haridas S."/>
            <person name="Hensen N."/>
            <person name="Bonometti L."/>
            <person name="Westerberg I."/>
            <person name="Brannstrom I.O."/>
            <person name="Guillou S."/>
            <person name="Cros-Aarteil S."/>
            <person name="Calhoun S."/>
            <person name="Kuo A."/>
            <person name="Mondo S."/>
            <person name="Pangilinan J."/>
            <person name="Riley R."/>
            <person name="Labutti K."/>
            <person name="Andreopoulos B."/>
            <person name="Lipzen A."/>
            <person name="Chen C."/>
            <person name="Yanf M."/>
            <person name="Daum C."/>
            <person name="Ng V."/>
            <person name="Clum A."/>
            <person name="Steindorff A."/>
            <person name="Ohm R."/>
            <person name="Martin F."/>
            <person name="Silar P."/>
            <person name="Natvig D."/>
            <person name="Lalanne C."/>
            <person name="Gautier V."/>
            <person name="Ament-Velasquez S.L."/>
            <person name="Kruys A."/>
            <person name="Hutchinson M.I."/>
            <person name="Powell A.J."/>
            <person name="Barry K."/>
            <person name="Miller A.N."/>
            <person name="Grigoriev I.V."/>
            <person name="Debuchy R."/>
            <person name="Gladieux P."/>
            <person name="Thoren M.H."/>
            <person name="Johannesson H."/>
        </authorList>
    </citation>
    <scope>NUCLEOTIDE SEQUENCE</scope>
    <source>
        <strain evidence="2">CBS 955.72</strain>
    </source>
</reference>
<evidence type="ECO:0000313" key="3">
    <source>
        <dbReference type="Proteomes" id="UP001275084"/>
    </source>
</evidence>